<evidence type="ECO:0000256" key="2">
    <source>
        <dbReference type="ARBA" id="ARBA00008779"/>
    </source>
</evidence>
<dbReference type="InterPro" id="IPR000917">
    <property type="entry name" value="Sulfatase_N"/>
</dbReference>
<evidence type="ECO:0000256" key="7">
    <source>
        <dbReference type="SAM" id="SignalP"/>
    </source>
</evidence>
<name>A6DJ28_9BACT</name>
<evidence type="ECO:0000259" key="8">
    <source>
        <dbReference type="Pfam" id="PF00884"/>
    </source>
</evidence>
<dbReference type="Proteomes" id="UP000004947">
    <property type="component" value="Unassembled WGS sequence"/>
</dbReference>
<dbReference type="Pfam" id="PF00884">
    <property type="entry name" value="Sulfatase"/>
    <property type="match status" value="1"/>
</dbReference>
<dbReference type="GO" id="GO:0046872">
    <property type="term" value="F:metal ion binding"/>
    <property type="evidence" value="ECO:0007669"/>
    <property type="project" value="UniProtKB-KW"/>
</dbReference>
<dbReference type="OrthoDB" id="229225at2"/>
<keyword evidence="10" id="KW-1185">Reference proteome</keyword>
<dbReference type="EMBL" id="ABCK01000005">
    <property type="protein sequence ID" value="EDM28464.1"/>
    <property type="molecule type" value="Genomic_DNA"/>
</dbReference>
<proteinExistence type="inferred from homology"/>
<dbReference type="eggNOG" id="COG3119">
    <property type="taxonomic scope" value="Bacteria"/>
</dbReference>
<accession>A6DJ28</accession>
<sequence>MKFLLSLFFLAFSSSLIADNRPNIVFVLIDDLGWNGLSSYGNQYVNTPHLDKLAEQGARFTDAYGMSQCSPARFAFLTGQSAARTNHTAVCLEKHVLPHARMIQPESNRMLAHDAVNIGRELKKSGYRVGVIGKWHVDVNEKRLRPEMKDAYLAQWGFETITPERSEDDKKLVMGSTLGVLNYLKQDQSKPTFAYLAHRTVHTGLEAPKNIIQKYVDMGYNKSASKGGKSSEKPIADYFAMIDYLDLSIGTLMKGIEAMKSERETVVIFMSDNGGLSRVWDNEPLRRGKGSEYEAGIRVPFIVHWPEKIKAGQTITEPVHITDLFPTFLNIAQTPAPKNYPLDGVNIMPLMTGGDFKRDFFCIHLPVYIPHYAHTPSSIIRMGDFKLIKFYGDYQQDPNEKVITPGAKVELYNLRSDLSEKNDLSQSMPEKAKEMELKLMNWLAERKAHMPKINPNYDPEKATDSIASKVDTFGKIAYKNSKK</sequence>
<dbReference type="STRING" id="313628.LNTAR_11126"/>
<dbReference type="PANTHER" id="PTHR42693">
    <property type="entry name" value="ARYLSULFATASE FAMILY MEMBER"/>
    <property type="match status" value="1"/>
</dbReference>
<gene>
    <name evidence="9" type="ORF">LNTAR_11126</name>
</gene>
<comment type="cofactor">
    <cofactor evidence="1">
        <name>Ca(2+)</name>
        <dbReference type="ChEBI" id="CHEBI:29108"/>
    </cofactor>
</comment>
<dbReference type="AlphaFoldDB" id="A6DJ28"/>
<keyword evidence="3" id="KW-0479">Metal-binding</keyword>
<reference evidence="9 10" key="1">
    <citation type="journal article" date="2010" name="J. Bacteriol.">
        <title>Genome sequence of Lentisphaera araneosa HTCC2155T, the type species of the order Lentisphaerales in the phylum Lentisphaerae.</title>
        <authorList>
            <person name="Thrash J.C."/>
            <person name="Cho J.C."/>
            <person name="Vergin K.L."/>
            <person name="Morris R.M."/>
            <person name="Giovannoni S.J."/>
        </authorList>
    </citation>
    <scope>NUCLEOTIDE SEQUENCE [LARGE SCALE GENOMIC DNA]</scope>
    <source>
        <strain evidence="9 10">HTCC2155</strain>
    </source>
</reference>
<dbReference type="RefSeq" id="WP_007277904.1">
    <property type="nucleotide sequence ID" value="NZ_ABCK01000005.1"/>
</dbReference>
<evidence type="ECO:0000256" key="5">
    <source>
        <dbReference type="ARBA" id="ARBA00022801"/>
    </source>
</evidence>
<dbReference type="Gene3D" id="3.30.1120.10">
    <property type="match status" value="1"/>
</dbReference>
<comment type="caution">
    <text evidence="9">The sequence shown here is derived from an EMBL/GenBank/DDBJ whole genome shotgun (WGS) entry which is preliminary data.</text>
</comment>
<evidence type="ECO:0000313" key="10">
    <source>
        <dbReference type="Proteomes" id="UP000004947"/>
    </source>
</evidence>
<dbReference type="GO" id="GO:0004065">
    <property type="term" value="F:arylsulfatase activity"/>
    <property type="evidence" value="ECO:0007669"/>
    <property type="project" value="TreeGrafter"/>
</dbReference>
<keyword evidence="6" id="KW-0106">Calcium</keyword>
<keyword evidence="4 7" id="KW-0732">Signal</keyword>
<evidence type="ECO:0000256" key="4">
    <source>
        <dbReference type="ARBA" id="ARBA00022729"/>
    </source>
</evidence>
<organism evidence="9 10">
    <name type="scientific">Lentisphaera araneosa HTCC2155</name>
    <dbReference type="NCBI Taxonomy" id="313628"/>
    <lineage>
        <taxon>Bacteria</taxon>
        <taxon>Pseudomonadati</taxon>
        <taxon>Lentisphaerota</taxon>
        <taxon>Lentisphaeria</taxon>
        <taxon>Lentisphaerales</taxon>
        <taxon>Lentisphaeraceae</taxon>
        <taxon>Lentisphaera</taxon>
    </lineage>
</organism>
<dbReference type="InterPro" id="IPR050738">
    <property type="entry name" value="Sulfatase"/>
</dbReference>
<dbReference type="CDD" id="cd16144">
    <property type="entry name" value="ARS_like"/>
    <property type="match status" value="1"/>
</dbReference>
<feature type="chain" id="PRO_5002694004" evidence="7">
    <location>
        <begin position="19"/>
        <end position="483"/>
    </location>
</feature>
<protein>
    <submittedName>
        <fullName evidence="9">Arylsulphatase A</fullName>
    </submittedName>
</protein>
<evidence type="ECO:0000256" key="3">
    <source>
        <dbReference type="ARBA" id="ARBA00022723"/>
    </source>
</evidence>
<comment type="similarity">
    <text evidence="2">Belongs to the sulfatase family.</text>
</comment>
<evidence type="ECO:0000256" key="6">
    <source>
        <dbReference type="ARBA" id="ARBA00022837"/>
    </source>
</evidence>
<dbReference type="SUPFAM" id="SSF53649">
    <property type="entry name" value="Alkaline phosphatase-like"/>
    <property type="match status" value="1"/>
</dbReference>
<feature type="domain" description="Sulfatase N-terminal" evidence="8">
    <location>
        <begin position="22"/>
        <end position="332"/>
    </location>
</feature>
<dbReference type="InterPro" id="IPR017850">
    <property type="entry name" value="Alkaline_phosphatase_core_sf"/>
</dbReference>
<evidence type="ECO:0000313" key="9">
    <source>
        <dbReference type="EMBL" id="EDM28464.1"/>
    </source>
</evidence>
<feature type="signal peptide" evidence="7">
    <location>
        <begin position="1"/>
        <end position="18"/>
    </location>
</feature>
<keyword evidence="5" id="KW-0378">Hydrolase</keyword>
<dbReference type="PANTHER" id="PTHR42693:SF42">
    <property type="entry name" value="ARYLSULFATASE G"/>
    <property type="match status" value="1"/>
</dbReference>
<evidence type="ECO:0000256" key="1">
    <source>
        <dbReference type="ARBA" id="ARBA00001913"/>
    </source>
</evidence>
<dbReference type="Gene3D" id="3.40.720.10">
    <property type="entry name" value="Alkaline Phosphatase, subunit A"/>
    <property type="match status" value="1"/>
</dbReference>